<reference evidence="4 5" key="1">
    <citation type="submission" date="2024-05" db="EMBL/GenBank/DDBJ databases">
        <authorList>
            <person name="Wallberg A."/>
        </authorList>
    </citation>
    <scope>NUCLEOTIDE SEQUENCE [LARGE SCALE GENOMIC DNA]</scope>
</reference>
<name>A0AAV2RNL3_MEGNR</name>
<sequence length="168" mass="18924">MMERGGRGGGGEVLAPSYLYDLLGPLHATDDLLFEGEMETEDKDSLIARLTQEVVAKAEDLDCAQVMVPPKLIHDVTAQTLRLSDSEPCGLRGCVLHLQYQDGSTFQHLTQVIMDPHMPNTFEIYLTLQPDNTSWYNKMTRLIKPLRKSGQLLLSTNFTLEKRKLYPS</sequence>
<dbReference type="InterPro" id="IPR038281">
    <property type="entry name" value="RTP801-like_C_sf"/>
</dbReference>
<dbReference type="AlphaFoldDB" id="A0AAV2RNL3"/>
<dbReference type="PANTHER" id="PTHR12478">
    <property type="entry name" value="DNA-DAMAGE-INDUCIBLE TRANSCRIPT 4 PROTEIN DDIT4"/>
    <property type="match status" value="1"/>
</dbReference>
<accession>A0AAV2RNL3</accession>
<gene>
    <name evidence="4" type="ORF">MNOR_LOCUS25675</name>
</gene>
<proteinExistence type="inferred from homology"/>
<organism evidence="4 5">
    <name type="scientific">Meganyctiphanes norvegica</name>
    <name type="common">Northern krill</name>
    <name type="synonym">Thysanopoda norvegica</name>
    <dbReference type="NCBI Taxonomy" id="48144"/>
    <lineage>
        <taxon>Eukaryota</taxon>
        <taxon>Metazoa</taxon>
        <taxon>Ecdysozoa</taxon>
        <taxon>Arthropoda</taxon>
        <taxon>Crustacea</taxon>
        <taxon>Multicrustacea</taxon>
        <taxon>Malacostraca</taxon>
        <taxon>Eumalacostraca</taxon>
        <taxon>Eucarida</taxon>
        <taxon>Euphausiacea</taxon>
        <taxon>Euphausiidae</taxon>
        <taxon>Meganyctiphanes</taxon>
    </lineage>
</organism>
<protein>
    <submittedName>
        <fullName evidence="4">Uncharacterized protein</fullName>
    </submittedName>
</protein>
<keyword evidence="3" id="KW-0963">Cytoplasm</keyword>
<evidence type="ECO:0000256" key="3">
    <source>
        <dbReference type="ARBA" id="ARBA00022490"/>
    </source>
</evidence>
<dbReference type="EMBL" id="CAXKWB010024790">
    <property type="protein sequence ID" value="CAL4126727.1"/>
    <property type="molecule type" value="Genomic_DNA"/>
</dbReference>
<evidence type="ECO:0000256" key="1">
    <source>
        <dbReference type="ARBA" id="ARBA00004496"/>
    </source>
</evidence>
<evidence type="ECO:0000313" key="5">
    <source>
        <dbReference type="Proteomes" id="UP001497623"/>
    </source>
</evidence>
<dbReference type="Pfam" id="PF07809">
    <property type="entry name" value="RTP801_C"/>
    <property type="match status" value="1"/>
</dbReference>
<comment type="similarity">
    <text evidence="2">Belongs to the DDIT4 family.</text>
</comment>
<dbReference type="InterPro" id="IPR012918">
    <property type="entry name" value="RTP801-like"/>
</dbReference>
<comment type="subcellular location">
    <subcellularLocation>
        <location evidence="1">Cytoplasm</location>
    </subcellularLocation>
</comment>
<dbReference type="GO" id="GO:0032006">
    <property type="term" value="P:regulation of TOR signaling"/>
    <property type="evidence" value="ECO:0007669"/>
    <property type="project" value="TreeGrafter"/>
</dbReference>
<keyword evidence="5" id="KW-1185">Reference proteome</keyword>
<dbReference type="Gene3D" id="3.90.470.40">
    <property type="entry name" value="RTP801-like"/>
    <property type="match status" value="1"/>
</dbReference>
<dbReference type="GO" id="GO:0006915">
    <property type="term" value="P:apoptotic process"/>
    <property type="evidence" value="ECO:0007669"/>
    <property type="project" value="TreeGrafter"/>
</dbReference>
<evidence type="ECO:0000256" key="2">
    <source>
        <dbReference type="ARBA" id="ARBA00010670"/>
    </source>
</evidence>
<dbReference type="Proteomes" id="UP001497623">
    <property type="component" value="Unassembled WGS sequence"/>
</dbReference>
<comment type="caution">
    <text evidence="4">The sequence shown here is derived from an EMBL/GenBank/DDBJ whole genome shotgun (WGS) entry which is preliminary data.</text>
</comment>
<dbReference type="GO" id="GO:0009968">
    <property type="term" value="P:negative regulation of signal transduction"/>
    <property type="evidence" value="ECO:0007669"/>
    <property type="project" value="InterPro"/>
</dbReference>
<dbReference type="GO" id="GO:0005737">
    <property type="term" value="C:cytoplasm"/>
    <property type="evidence" value="ECO:0007669"/>
    <property type="project" value="UniProtKB-SubCell"/>
</dbReference>
<dbReference type="PANTHER" id="PTHR12478:SF16">
    <property type="entry name" value="PROTEIN CHARYBDE-RELATED"/>
    <property type="match status" value="1"/>
</dbReference>
<evidence type="ECO:0000313" key="4">
    <source>
        <dbReference type="EMBL" id="CAL4126727.1"/>
    </source>
</evidence>